<comment type="caution">
    <text evidence="6">The sequence shown here is derived from an EMBL/GenBank/DDBJ whole genome shotgun (WGS) entry which is preliminary data.</text>
</comment>
<feature type="region of interest" description="Disordered" evidence="4">
    <location>
        <begin position="1453"/>
        <end position="1515"/>
    </location>
</feature>
<evidence type="ECO:0000313" key="7">
    <source>
        <dbReference type="Proteomes" id="UP000481153"/>
    </source>
</evidence>
<feature type="compositionally biased region" description="Polar residues" evidence="4">
    <location>
        <begin position="1453"/>
        <end position="1463"/>
    </location>
</feature>
<dbReference type="SMART" id="SM00369">
    <property type="entry name" value="LRR_TYP"/>
    <property type="match status" value="14"/>
</dbReference>
<feature type="compositionally biased region" description="Basic and acidic residues" evidence="4">
    <location>
        <begin position="1482"/>
        <end position="1495"/>
    </location>
</feature>
<feature type="region of interest" description="Disordered" evidence="4">
    <location>
        <begin position="1530"/>
        <end position="1575"/>
    </location>
</feature>
<feature type="region of interest" description="Disordered" evidence="4">
    <location>
        <begin position="1415"/>
        <end position="1434"/>
    </location>
</feature>
<name>A0A6G0WZM7_9STRA</name>
<accession>A0A6G0WZM7</accession>
<dbReference type="InterPro" id="IPR025875">
    <property type="entry name" value="Leu-rich_rpt_4"/>
</dbReference>
<evidence type="ECO:0000259" key="5">
    <source>
        <dbReference type="SMART" id="SM00446"/>
    </source>
</evidence>
<keyword evidence="1" id="KW-0433">Leucine-rich repeat</keyword>
<dbReference type="InterPro" id="IPR032675">
    <property type="entry name" value="LRR_dom_sf"/>
</dbReference>
<dbReference type="InterPro" id="IPR003603">
    <property type="entry name" value="U2A'_phosphoprotein32A_C"/>
</dbReference>
<dbReference type="Gene3D" id="3.80.10.10">
    <property type="entry name" value="Ribonuclease Inhibitor"/>
    <property type="match status" value="7"/>
</dbReference>
<dbReference type="Pfam" id="PF14580">
    <property type="entry name" value="LRR_9"/>
    <property type="match status" value="3"/>
</dbReference>
<dbReference type="InterPro" id="IPR050836">
    <property type="entry name" value="SDS22/Internalin_LRR"/>
</dbReference>
<dbReference type="PRINTS" id="PR00019">
    <property type="entry name" value="LEURICHRPT"/>
</dbReference>
<evidence type="ECO:0000256" key="3">
    <source>
        <dbReference type="SAM" id="Coils"/>
    </source>
</evidence>
<gene>
    <name evidence="6" type="ORF">Ae201684_009885</name>
</gene>
<dbReference type="Proteomes" id="UP000481153">
    <property type="component" value="Unassembled WGS sequence"/>
</dbReference>
<feature type="domain" description="U2A'/phosphoprotein 32 family A C-terminal" evidence="5">
    <location>
        <begin position="880"/>
        <end position="898"/>
    </location>
</feature>
<protein>
    <recommendedName>
        <fullName evidence="5">U2A'/phosphoprotein 32 family A C-terminal domain-containing protein</fullName>
    </recommendedName>
</protein>
<keyword evidence="3" id="KW-0175">Coiled coil</keyword>
<sequence length="1575" mass="178776">MSNTVNEQLPEKEIVEQPTNDPVDLSPELDIEEDDSNERLEWYNSNPDLEEFCTANGLTRKQFLRRCDRITSLEMFLGFWPTMQSVRFFGLLQHLSIVKHPTIATIEGINACPFLETLHITECSLMRIQNLDNCTKLTQLNLSSNHLEKIEGLSFLSALEVLWLNDNQISIVEGLSSCVHLKQLWLAKNAIETLDTSLDHNQELQDINLAANRLNSFQTLGSLHKLPLLRSLSLGDPHFGDNPVCRLCNYQTYLLCRFPTLSYLDTIELSSSNKQVADTTLTKKRMYYNMRIKTIKRHASDCIRSARTCYSDHINYANFNLNALMRELSDLEKELHADKTSPFPQYAPGALATKRDRIHAHIQQKMRTVHAMTTSFEALVSRVALLSEKTIQRLMLELHTGGNIRLEDGKPSDVWYVSCVDLVKSRSFVHDMQLFGVAELKVNRVTRINHRYLRNRFQERMEEIVDGPEEQVKDNVSKRGITVKDTQEDRSNIVAREDIAFENGLEYLFYMQPPILDHMSAAQSEQDFAIQAGLRPLHEYVGVADSGIKLTNSLAALDLPRLATSLHVKGQDRIDPVEITKLDQFGWDKPPELSLAMRSSFRKLLAGDWRLPNGHVLIAKVFLGRVRQVDSVPCAKDHMDGIQCIQVAKPSDPKQRCYYLLDEALILPEYLVEYEYILEGAIKQPVTVSPRRTNNSSDEALADMAEAFAITEGFQAKYKLTFAEPLLDQHLLEETTKALIQMEPTTPRRQTMGMSQAITPAFILDSSRQKELSNICELNLTSCGLKSLQGFENCNLTHLETLILSFNELRRIECLDGLKSLKFLDFGYNILRSLDNVSNLVQLKTLLLNNNLLYRFEDVRSLSHLQVHTLDMRNNAICDAKRYRLHVIQKLPQLTTLDMGAVTQVEAQAARELCLELTPLKIWACSRGKHLYNHSSALEIYQTQYLKRKPREMVEEGISFDEDGSWWKDVDELHVNHELLTKLTHLDKLRNLRIASFSDNDITYIDGLSQCAHLEELIMENNQIMSIENLESLVNLKVLDLSKNKLTSMKNLDALVNLKQLSVEDNEITSLQGLSHLVRLMELYVGNNRISYLKEIQHLKTLPKLIIVDFAGNGFCSEPEYQLYTIYHLRRIKVLDGSSITAELQNEAKQAYSGKLTTDFLVEKIGHAFNRIQEMELSSCRIREIGSLHGDVFVNLRDLNLENNLISDISGLEKLPKLRVLNLSSNKIDRLTSAGPGTGILACPKLEVLQLARNLIADMVNLSLQHVPELKILNLEANDITSIVGLAALRELKELYLSKNKIRQFDPQPGANMSNLVLLKLDDNSLRTLMNFLPLQRLQVLDLSNNRLADMEEVERLHHLLPILQEMSLLNNPLCKRHLARSTIIFRFPTLKTLDGRDITLEERERVDVLFMHDRSLPNPTLPPSIQASPMANSNKASVKLTAMSFDALAANQSRKSQNNNGVTLFPQVPQQQMPPQGPGSTRDEKDKSKDDAKEVRRKNPALPDTLLSNHPMNSGLSNMLTTSFASFSQTKGMSRPGDAMYSSNSIVPPKPTYLAQPTGHVLTNRSSRNHGPLK</sequence>
<dbReference type="PANTHER" id="PTHR46652:SF3">
    <property type="entry name" value="LEUCINE-RICH REPEAT-CONTAINING PROTEIN 9"/>
    <property type="match status" value="1"/>
</dbReference>
<dbReference type="PANTHER" id="PTHR46652">
    <property type="entry name" value="LEUCINE-RICH REPEAT AND IQ DOMAIN-CONTAINING PROTEIN 1-RELATED"/>
    <property type="match status" value="1"/>
</dbReference>
<dbReference type="EMBL" id="VJMJ01000126">
    <property type="protein sequence ID" value="KAF0733063.1"/>
    <property type="molecule type" value="Genomic_DNA"/>
</dbReference>
<reference evidence="6 7" key="1">
    <citation type="submission" date="2019-07" db="EMBL/GenBank/DDBJ databases">
        <title>Genomics analysis of Aphanomyces spp. identifies a new class of oomycete effector associated with host adaptation.</title>
        <authorList>
            <person name="Gaulin E."/>
        </authorList>
    </citation>
    <scope>NUCLEOTIDE SEQUENCE [LARGE SCALE GENOMIC DNA]</scope>
    <source>
        <strain evidence="6 7">ATCC 201684</strain>
    </source>
</reference>
<evidence type="ECO:0000256" key="1">
    <source>
        <dbReference type="ARBA" id="ARBA00022614"/>
    </source>
</evidence>
<evidence type="ECO:0000313" key="6">
    <source>
        <dbReference type="EMBL" id="KAF0733063.1"/>
    </source>
</evidence>
<keyword evidence="7" id="KW-1185">Reference proteome</keyword>
<dbReference type="VEuPathDB" id="FungiDB:AeMF1_011007"/>
<dbReference type="SMART" id="SM00365">
    <property type="entry name" value="LRR_SD22"/>
    <property type="match status" value="15"/>
</dbReference>
<dbReference type="SMART" id="SM00446">
    <property type="entry name" value="LRRcap"/>
    <property type="match status" value="2"/>
</dbReference>
<dbReference type="SUPFAM" id="SSF52075">
    <property type="entry name" value="Outer arm dynein light chain 1"/>
    <property type="match status" value="1"/>
</dbReference>
<organism evidence="6 7">
    <name type="scientific">Aphanomyces euteiches</name>
    <dbReference type="NCBI Taxonomy" id="100861"/>
    <lineage>
        <taxon>Eukaryota</taxon>
        <taxon>Sar</taxon>
        <taxon>Stramenopiles</taxon>
        <taxon>Oomycota</taxon>
        <taxon>Saprolegniomycetes</taxon>
        <taxon>Saprolegniales</taxon>
        <taxon>Verrucalvaceae</taxon>
        <taxon>Aphanomyces</taxon>
    </lineage>
</organism>
<dbReference type="PROSITE" id="PS51450">
    <property type="entry name" value="LRR"/>
    <property type="match status" value="13"/>
</dbReference>
<dbReference type="InterPro" id="IPR003591">
    <property type="entry name" value="Leu-rich_rpt_typical-subtyp"/>
</dbReference>
<keyword evidence="2" id="KW-0677">Repeat</keyword>
<feature type="domain" description="U2A'/phosphoprotein 32 family A C-terminal" evidence="5">
    <location>
        <begin position="1377"/>
        <end position="1395"/>
    </location>
</feature>
<dbReference type="SUPFAM" id="SSF52058">
    <property type="entry name" value="L domain-like"/>
    <property type="match status" value="2"/>
</dbReference>
<evidence type="ECO:0000256" key="2">
    <source>
        <dbReference type="ARBA" id="ARBA00022737"/>
    </source>
</evidence>
<feature type="coiled-coil region" evidence="3">
    <location>
        <begin position="314"/>
        <end position="341"/>
    </location>
</feature>
<dbReference type="Pfam" id="PF12799">
    <property type="entry name" value="LRR_4"/>
    <property type="match status" value="3"/>
</dbReference>
<feature type="region of interest" description="Disordered" evidence="4">
    <location>
        <begin position="1"/>
        <end position="29"/>
    </location>
</feature>
<feature type="compositionally biased region" description="Polar residues" evidence="4">
    <location>
        <begin position="1424"/>
        <end position="1434"/>
    </location>
</feature>
<dbReference type="InterPro" id="IPR001611">
    <property type="entry name" value="Leu-rich_rpt"/>
</dbReference>
<evidence type="ECO:0000256" key="4">
    <source>
        <dbReference type="SAM" id="MobiDB-lite"/>
    </source>
</evidence>
<proteinExistence type="predicted"/>